<dbReference type="InterPro" id="IPR037883">
    <property type="entry name" value="Knr4/Smi1-like_sf"/>
</dbReference>
<gene>
    <name evidence="2" type="ORF">GFB49_07930</name>
</gene>
<accession>A0A843YBJ9</accession>
<evidence type="ECO:0000313" key="2">
    <source>
        <dbReference type="EMBL" id="MQQ08376.1"/>
    </source>
</evidence>
<evidence type="ECO:0000259" key="1">
    <source>
        <dbReference type="SMART" id="SM00860"/>
    </source>
</evidence>
<organism evidence="2 3">
    <name type="scientific">Tritonibacter litoralis</name>
    <dbReference type="NCBI Taxonomy" id="2662264"/>
    <lineage>
        <taxon>Bacteria</taxon>
        <taxon>Pseudomonadati</taxon>
        <taxon>Pseudomonadota</taxon>
        <taxon>Alphaproteobacteria</taxon>
        <taxon>Rhodobacterales</taxon>
        <taxon>Paracoccaceae</taxon>
        <taxon>Tritonibacter</taxon>
    </lineage>
</organism>
<dbReference type="Pfam" id="PF14567">
    <property type="entry name" value="SUKH_5"/>
    <property type="match status" value="1"/>
</dbReference>
<dbReference type="RefSeq" id="WP_153215332.1">
    <property type="nucleotide sequence ID" value="NZ_WIBF01000004.1"/>
</dbReference>
<dbReference type="SMART" id="SM00860">
    <property type="entry name" value="SMI1_KNR4"/>
    <property type="match status" value="1"/>
</dbReference>
<dbReference type="Proteomes" id="UP000444174">
    <property type="component" value="Unassembled WGS sequence"/>
</dbReference>
<feature type="domain" description="Knr4/Smi1-like" evidence="1">
    <location>
        <begin position="25"/>
        <end position="134"/>
    </location>
</feature>
<proteinExistence type="predicted"/>
<dbReference type="SUPFAM" id="SSF160631">
    <property type="entry name" value="SMI1/KNR4-like"/>
    <property type="match status" value="1"/>
</dbReference>
<dbReference type="Gene3D" id="3.40.1580.10">
    <property type="entry name" value="SMI1/KNR4-like"/>
    <property type="match status" value="1"/>
</dbReference>
<sequence length="140" mass="16147">MPYSVDDAIKDVLKQDDISVGKRFAVTRELIARYERELGLEFCEDYKQFLLKVSQSFVGYLSPLRLDECMVSSPGELLDGVSNAREFGVPSEWLPFCEDNGDYYCLLSSGEVRFWDHNGASTEKWESLAVWIKEVWLEED</sequence>
<dbReference type="InterPro" id="IPR018958">
    <property type="entry name" value="Knr4/Smi1-like_dom"/>
</dbReference>
<protein>
    <submittedName>
        <fullName evidence="2">SMI1/KNR4 family protein</fullName>
    </submittedName>
</protein>
<dbReference type="AlphaFoldDB" id="A0A843YBJ9"/>
<dbReference type="EMBL" id="WIBF01000004">
    <property type="protein sequence ID" value="MQQ08376.1"/>
    <property type="molecule type" value="Genomic_DNA"/>
</dbReference>
<comment type="caution">
    <text evidence="2">The sequence shown here is derived from an EMBL/GenBank/DDBJ whole genome shotgun (WGS) entry which is preliminary data.</text>
</comment>
<keyword evidence="3" id="KW-1185">Reference proteome</keyword>
<name>A0A843YBJ9_9RHOB</name>
<reference evidence="2 3" key="1">
    <citation type="submission" date="2019-10" db="EMBL/GenBank/DDBJ databases">
        <title>Epibacterium sp. nov., isolated from seawater.</title>
        <authorList>
            <person name="Zhang X."/>
            <person name="Li N."/>
        </authorList>
    </citation>
    <scope>NUCLEOTIDE SEQUENCE [LARGE SCALE GENOMIC DNA]</scope>
    <source>
        <strain evidence="2 3">SM1979</strain>
    </source>
</reference>
<evidence type="ECO:0000313" key="3">
    <source>
        <dbReference type="Proteomes" id="UP000444174"/>
    </source>
</evidence>